<gene>
    <name evidence="1" type="ORF">ENN47_07140</name>
</gene>
<comment type="caution">
    <text evidence="1">The sequence shown here is derived from an EMBL/GenBank/DDBJ whole genome shotgun (WGS) entry which is preliminary data.</text>
</comment>
<protein>
    <submittedName>
        <fullName evidence="1">Uncharacterized protein</fullName>
    </submittedName>
</protein>
<dbReference type="AlphaFoldDB" id="A0A7C1GTK8"/>
<dbReference type="EMBL" id="DSBT01000193">
    <property type="protein sequence ID" value="HDP77943.1"/>
    <property type="molecule type" value="Genomic_DNA"/>
</dbReference>
<dbReference type="Proteomes" id="UP000886198">
    <property type="component" value="Unassembled WGS sequence"/>
</dbReference>
<sequence>MRKTFIIIFLLITIVASLAIARYDLDGTLTVTQAYVNTAGGGYKLDISQICLHLLYEIGIDVLWKEVFLGAEKYGCVLCPFDKVIVFFKDETGLESAAVVAADKDRFAQEFLNGVPTYLTL</sequence>
<accession>A0A7C1GTK8</accession>
<reference evidence="1" key="1">
    <citation type="journal article" date="2020" name="mSystems">
        <title>Genome- and Community-Level Interaction Insights into Carbon Utilization and Element Cycling Functions of Hydrothermarchaeota in Hydrothermal Sediment.</title>
        <authorList>
            <person name="Zhou Z."/>
            <person name="Liu Y."/>
            <person name="Xu W."/>
            <person name="Pan J."/>
            <person name="Luo Z.H."/>
            <person name="Li M."/>
        </authorList>
    </citation>
    <scope>NUCLEOTIDE SEQUENCE [LARGE SCALE GENOMIC DNA]</scope>
    <source>
        <strain evidence="1">SpSt-1179</strain>
    </source>
</reference>
<organism evidence="1">
    <name type="scientific">Mesotoga infera</name>
    <dbReference type="NCBI Taxonomy" id="1236046"/>
    <lineage>
        <taxon>Bacteria</taxon>
        <taxon>Thermotogati</taxon>
        <taxon>Thermotogota</taxon>
        <taxon>Thermotogae</taxon>
        <taxon>Kosmotogales</taxon>
        <taxon>Kosmotogaceae</taxon>
        <taxon>Mesotoga</taxon>
    </lineage>
</organism>
<evidence type="ECO:0000313" key="1">
    <source>
        <dbReference type="EMBL" id="HDP77943.1"/>
    </source>
</evidence>
<proteinExistence type="predicted"/>
<name>A0A7C1GTK8_9BACT</name>